<dbReference type="AlphaFoldDB" id="A0A7U2NET8"/>
<reference evidence="1 2" key="1">
    <citation type="submission" date="2020-07" db="EMBL/GenBank/DDBJ databases">
        <title>Genomic characterization of Flavobacterium psychrophilum strains.</title>
        <authorList>
            <person name="Castillo D."/>
            <person name="Jorgensen J."/>
            <person name="Middelboe M."/>
        </authorList>
    </citation>
    <scope>NUCLEOTIDE SEQUENCE [LARGE SCALE GENOMIC DNA]</scope>
    <source>
        <strain evidence="1 2">FPS-R7</strain>
    </source>
</reference>
<dbReference type="GO" id="GO:0016740">
    <property type="term" value="F:transferase activity"/>
    <property type="evidence" value="ECO:0007669"/>
    <property type="project" value="UniProtKB-KW"/>
</dbReference>
<name>A0A7U2NET8_FLAPS</name>
<gene>
    <name evidence="1" type="ORF">H0H26_13320</name>
</gene>
<organism evidence="1 2">
    <name type="scientific">Flavobacterium psychrophilum</name>
    <dbReference type="NCBI Taxonomy" id="96345"/>
    <lineage>
        <taxon>Bacteria</taxon>
        <taxon>Pseudomonadati</taxon>
        <taxon>Bacteroidota</taxon>
        <taxon>Flavobacteriia</taxon>
        <taxon>Flavobacteriales</taxon>
        <taxon>Flavobacteriaceae</taxon>
        <taxon>Flavobacterium</taxon>
    </lineage>
</organism>
<dbReference type="EMBL" id="CP059075">
    <property type="protein sequence ID" value="QRE03839.1"/>
    <property type="molecule type" value="Genomic_DNA"/>
</dbReference>
<dbReference type="Proteomes" id="UP000596329">
    <property type="component" value="Chromosome"/>
</dbReference>
<evidence type="ECO:0000313" key="1">
    <source>
        <dbReference type="EMBL" id="QRE03839.1"/>
    </source>
</evidence>
<accession>A0A7U2NET8</accession>
<sequence>MNALTPFEIPVAIFTFKRIEKTLEIIDRIAQVKPHKIYIISDNGRNQEEIDLVKDLREKVEDKIDWDCKVIKKYASKNIGVYENIANGAKWVLQQEEFAIFLEDDNLPETTFFKFCQEMLALYKEDTRILWICGTNYLKKYSPQDGSSYVFTKHMLPCGWATWSHKFNKFYDGNLELWQNEYLNKRVRFENTDKKLLKQDIGNWDRESRAIRKGFKPDSWDYQMSFTMRVHGLYAIVPMYNQIKNIGVDINSIHGGTTFEYEMTRRFCGLETTELDFPLIHPKAVLADLLFEKLTGKIIVLPWKERLKIDVSMLLKKIFNVDVDESFSDELKKKMQIKRYKITKKK</sequence>
<dbReference type="Gene3D" id="3.90.550.10">
    <property type="entry name" value="Spore Coat Polysaccharide Biosynthesis Protein SpsA, Chain A"/>
    <property type="match status" value="1"/>
</dbReference>
<evidence type="ECO:0000313" key="2">
    <source>
        <dbReference type="Proteomes" id="UP000596329"/>
    </source>
</evidence>
<dbReference type="SUPFAM" id="SSF53448">
    <property type="entry name" value="Nucleotide-diphospho-sugar transferases"/>
    <property type="match status" value="1"/>
</dbReference>
<proteinExistence type="predicted"/>
<dbReference type="InterPro" id="IPR029044">
    <property type="entry name" value="Nucleotide-diphossugar_trans"/>
</dbReference>
<keyword evidence="1" id="KW-0808">Transferase</keyword>
<dbReference type="RefSeq" id="WP_063742487.1">
    <property type="nucleotide sequence ID" value="NZ_CP059075.1"/>
</dbReference>
<protein>
    <submittedName>
        <fullName evidence="1">Glycosyltransferase family 2 protein</fullName>
    </submittedName>
</protein>